<dbReference type="SUPFAM" id="SSF53300">
    <property type="entry name" value="vWA-like"/>
    <property type="match status" value="1"/>
</dbReference>
<dbReference type="Proteomes" id="UP000053621">
    <property type="component" value="Unassembled WGS sequence"/>
</dbReference>
<dbReference type="Pfam" id="PF13519">
    <property type="entry name" value="VWA_2"/>
    <property type="match status" value="1"/>
</dbReference>
<dbReference type="SMART" id="SM00327">
    <property type="entry name" value="VWA"/>
    <property type="match status" value="1"/>
</dbReference>
<dbReference type="PROSITE" id="PS50234">
    <property type="entry name" value="VWFA"/>
    <property type="match status" value="1"/>
</dbReference>
<evidence type="ECO:0000259" key="1">
    <source>
        <dbReference type="PROSITE" id="PS50234"/>
    </source>
</evidence>
<dbReference type="Gene3D" id="3.40.50.410">
    <property type="entry name" value="von Willebrand factor, type A domain"/>
    <property type="match status" value="1"/>
</dbReference>
<evidence type="ECO:0000313" key="3">
    <source>
        <dbReference type="Proteomes" id="UP000053621"/>
    </source>
</evidence>
<comment type="caution">
    <text evidence="2">The sequence shown here is derived from an EMBL/GenBank/DDBJ whole genome shotgun (WGS) entry which is preliminary data.</text>
</comment>
<feature type="domain" description="VWFA" evidence="1">
    <location>
        <begin position="306"/>
        <end position="510"/>
    </location>
</feature>
<dbReference type="PANTHER" id="PTHR10579">
    <property type="entry name" value="CALCIUM-ACTIVATED CHLORIDE CHANNEL REGULATOR"/>
    <property type="match status" value="1"/>
</dbReference>
<proteinExistence type="predicted"/>
<dbReference type="InterPro" id="IPR002035">
    <property type="entry name" value="VWF_A"/>
</dbReference>
<name>A0A2P4NPM1_9EURY</name>
<accession>A0A2P4NPM1</accession>
<dbReference type="AlphaFoldDB" id="A0A2P4NPM1"/>
<dbReference type="OrthoDB" id="156864at2157"/>
<organism evidence="2 3">
    <name type="scientific">Haloferax marisrubri</name>
    <dbReference type="NCBI Taxonomy" id="1544719"/>
    <lineage>
        <taxon>Archaea</taxon>
        <taxon>Methanobacteriati</taxon>
        <taxon>Methanobacteriota</taxon>
        <taxon>Stenosarchaea group</taxon>
        <taxon>Halobacteria</taxon>
        <taxon>Halobacteriales</taxon>
        <taxon>Haloferacaceae</taxon>
        <taxon>Haloferax</taxon>
    </lineage>
</organism>
<sequence length="711" mass="78008">MGIRDNRKSEVLDVTAEGEYTWDEAVEGEQISEGTRVTLTGEFVTQHTTRNASVVASRISIRIDEDTLVDVMLTPCDFEERFDLVTGAQYTVTGKVATSPTALPRHESSCPDCGGALRQRGVVDSTEGLATAVTSLNVGDHFVVCDEIHRVARDLNEKTDDWIPRERQSRPIPSGRYLCVDCGSDVSDYDLTREHGGEPMLEMDACAAPASESLGLSVGGSRDATNFRENIHEGYVPQPDALAYEGLFYDYRFPTTESEHTEDALFTPTFERASARNPVTGEREVYLSVGLDSSLSSSEFERPPLDVVAVLDTSGSMSSPFDEYYYDSTGTRREVEDEEKSNDTKMEAAAASLCALTEQLAPDDQLGVVLFDSRAHVAKPLRDVQSTDMDAIRGHIRDVRAGGGTNMGEGFDAAHQMLAEMEPDREQRIVFMTDAMPNTGTTRSNQLVDLVADAASEGTHTTFVGMGLDENAELASDLSAVRGANHYFVHSASEFERRLGEEFDYMVSPLVFDLSLSVDTEGYEVDGAYGVPNADIEDGRVLDVTTLFPSPTSNGESRGGVILVRLHRTNSEEPSVELDLSWDEGEGVTRGTRVAVDVPSGKHFDGSGIRKAVVLSRYGRVLREWASWARSVSAADQTGIVDDWVGARTTRNEHERGSVPIRISNSYAAVFRDLRAHIVSESTEIDDETLSREVEVLDSLLAHTEEERRSQ</sequence>
<keyword evidence="3" id="KW-1185">Reference proteome</keyword>
<dbReference type="PANTHER" id="PTHR10579:SF43">
    <property type="entry name" value="ZINC FINGER (C3HC4-TYPE RING FINGER) FAMILY PROTEIN"/>
    <property type="match status" value="1"/>
</dbReference>
<gene>
    <name evidence="2" type="ORF">AUR65_011560</name>
</gene>
<dbReference type="InterPro" id="IPR051266">
    <property type="entry name" value="CLCR"/>
</dbReference>
<reference evidence="2" key="1">
    <citation type="submission" date="2017-08" db="EMBL/GenBank/DDBJ databases">
        <title>Haloferax marisrubri sp. nov., isolated from the Discovery deep brine-seawater interface in the Red Sea.</title>
        <authorList>
            <person name="Zhang G."/>
            <person name="Stingl U."/>
        </authorList>
    </citation>
    <scope>NUCLEOTIDE SEQUENCE [LARGE SCALE GENOMIC DNA]</scope>
    <source>
        <strain evidence="2">SB3</strain>
    </source>
</reference>
<dbReference type="InterPro" id="IPR036465">
    <property type="entry name" value="vWFA_dom_sf"/>
</dbReference>
<dbReference type="RefSeq" id="WP_058567019.1">
    <property type="nucleotide sequence ID" value="NZ_LOPW02000016.1"/>
</dbReference>
<protein>
    <recommendedName>
        <fullName evidence="1">VWFA domain-containing protein</fullName>
    </recommendedName>
</protein>
<evidence type="ECO:0000313" key="2">
    <source>
        <dbReference type="EMBL" id="POG55059.1"/>
    </source>
</evidence>
<dbReference type="EMBL" id="LOPW02000016">
    <property type="protein sequence ID" value="POG55059.1"/>
    <property type="molecule type" value="Genomic_DNA"/>
</dbReference>